<name>A0A401U486_CHIPU</name>
<dbReference type="InterPro" id="IPR036388">
    <property type="entry name" value="WH-like_DNA-bd_sf"/>
</dbReference>
<dbReference type="Gene3D" id="1.10.10.10">
    <property type="entry name" value="Winged helix-like DNA-binding domain superfamily/Winged helix DNA-binding domain"/>
    <property type="match status" value="1"/>
</dbReference>
<feature type="non-terminal residue" evidence="5">
    <location>
        <position position="168"/>
    </location>
</feature>
<reference evidence="5 6" key="1">
    <citation type="journal article" date="2018" name="Nat. Ecol. Evol.">
        <title>Shark genomes provide insights into elasmobranch evolution and the origin of vertebrates.</title>
        <authorList>
            <person name="Hara Y"/>
            <person name="Yamaguchi K"/>
            <person name="Onimaru K"/>
            <person name="Kadota M"/>
            <person name="Koyanagi M"/>
            <person name="Keeley SD"/>
            <person name="Tatsumi K"/>
            <person name="Tanaka K"/>
            <person name="Motone F"/>
            <person name="Kageyama Y"/>
            <person name="Nozu R"/>
            <person name="Adachi N"/>
            <person name="Nishimura O"/>
            <person name="Nakagawa R"/>
            <person name="Tanegashima C"/>
            <person name="Kiyatake I"/>
            <person name="Matsumoto R"/>
            <person name="Murakumo K"/>
            <person name="Nishida K"/>
            <person name="Terakita A"/>
            <person name="Kuratani S"/>
            <person name="Sato K"/>
            <person name="Hyodo S Kuraku.S."/>
        </authorList>
    </citation>
    <scope>NUCLEOTIDE SEQUENCE [LARGE SCALE GENOMIC DNA]</scope>
</reference>
<evidence type="ECO:0000313" key="6">
    <source>
        <dbReference type="Proteomes" id="UP000287033"/>
    </source>
</evidence>
<dbReference type="PANTHER" id="PTHR33204:SF39">
    <property type="entry name" value="TRANSCRIPTIONAL REGULATORY PROTEIN"/>
    <property type="match status" value="1"/>
</dbReference>
<proteinExistence type="predicted"/>
<evidence type="ECO:0000259" key="4">
    <source>
        <dbReference type="PROSITE" id="PS51118"/>
    </source>
</evidence>
<dbReference type="InterPro" id="IPR036390">
    <property type="entry name" value="WH_DNA-bd_sf"/>
</dbReference>
<dbReference type="OMA" id="MCPHRLV"/>
<accession>A0A401U486</accession>
<dbReference type="CDD" id="cd00090">
    <property type="entry name" value="HTH_ARSR"/>
    <property type="match status" value="1"/>
</dbReference>
<gene>
    <name evidence="5" type="ORF">chiPu_0033921</name>
</gene>
<dbReference type="Proteomes" id="UP000287033">
    <property type="component" value="Unassembled WGS sequence"/>
</dbReference>
<dbReference type="PROSITE" id="PS51118">
    <property type="entry name" value="HTH_HXLR"/>
    <property type="match status" value="1"/>
</dbReference>
<dbReference type="Pfam" id="PF01638">
    <property type="entry name" value="HxlR"/>
    <property type="match status" value="1"/>
</dbReference>
<dbReference type="EMBL" id="BEZZ01276084">
    <property type="protein sequence ID" value="GCC49734.1"/>
    <property type="molecule type" value="Genomic_DNA"/>
</dbReference>
<keyword evidence="2" id="KW-0238">DNA-binding</keyword>
<sequence length="168" mass="18939">DQRDVVCQATGAGRVVEDHNRLQCLVQLVDQQQRRDYLVKRISSGPGHMNVPMSVDAPAGCQWVSEVLNQVGDKWTVQVVVALRDRPRRFNDIKRQVAGISQQMLTRTLKTLERDGLVVRTVRSSTPPQVDYALTEVGRSLSGTVRQLAEWAVAHRAIIHASRQRYDT</sequence>
<protein>
    <recommendedName>
        <fullName evidence="4">HTH hxlR-type domain-containing protein</fullName>
    </recommendedName>
</protein>
<keyword evidence="6" id="KW-1185">Reference proteome</keyword>
<dbReference type="SUPFAM" id="SSF46785">
    <property type="entry name" value="Winged helix' DNA-binding domain"/>
    <property type="match status" value="1"/>
</dbReference>
<keyword evidence="1" id="KW-0805">Transcription regulation</keyword>
<dbReference type="AlphaFoldDB" id="A0A401U486"/>
<dbReference type="PANTHER" id="PTHR33204">
    <property type="entry name" value="TRANSCRIPTIONAL REGULATOR, MARR FAMILY"/>
    <property type="match status" value="1"/>
</dbReference>
<evidence type="ECO:0000256" key="1">
    <source>
        <dbReference type="ARBA" id="ARBA00023015"/>
    </source>
</evidence>
<feature type="domain" description="HTH hxlR-type" evidence="4">
    <location>
        <begin position="61"/>
        <end position="160"/>
    </location>
</feature>
<comment type="caution">
    <text evidence="5">The sequence shown here is derived from an EMBL/GenBank/DDBJ whole genome shotgun (WGS) entry which is preliminary data.</text>
</comment>
<evidence type="ECO:0000256" key="3">
    <source>
        <dbReference type="ARBA" id="ARBA00023163"/>
    </source>
</evidence>
<evidence type="ECO:0000313" key="5">
    <source>
        <dbReference type="EMBL" id="GCC49734.1"/>
    </source>
</evidence>
<organism evidence="5 6">
    <name type="scientific">Chiloscyllium punctatum</name>
    <name type="common">Brownbanded bambooshark</name>
    <name type="synonym">Hemiscyllium punctatum</name>
    <dbReference type="NCBI Taxonomy" id="137246"/>
    <lineage>
        <taxon>Eukaryota</taxon>
        <taxon>Metazoa</taxon>
        <taxon>Chordata</taxon>
        <taxon>Craniata</taxon>
        <taxon>Vertebrata</taxon>
        <taxon>Chondrichthyes</taxon>
        <taxon>Elasmobranchii</taxon>
        <taxon>Galeomorphii</taxon>
        <taxon>Galeoidea</taxon>
        <taxon>Orectolobiformes</taxon>
        <taxon>Hemiscylliidae</taxon>
        <taxon>Chiloscyllium</taxon>
    </lineage>
</organism>
<evidence type="ECO:0000256" key="2">
    <source>
        <dbReference type="ARBA" id="ARBA00023125"/>
    </source>
</evidence>
<feature type="non-terminal residue" evidence="5">
    <location>
        <position position="1"/>
    </location>
</feature>
<dbReference type="GO" id="GO:0003677">
    <property type="term" value="F:DNA binding"/>
    <property type="evidence" value="ECO:0007669"/>
    <property type="project" value="UniProtKB-KW"/>
</dbReference>
<dbReference type="InterPro" id="IPR002577">
    <property type="entry name" value="HTH_HxlR"/>
</dbReference>
<dbReference type="OrthoDB" id="10068216at2759"/>
<dbReference type="InterPro" id="IPR011991">
    <property type="entry name" value="ArsR-like_HTH"/>
</dbReference>
<keyword evidence="3" id="KW-0804">Transcription</keyword>